<sequence>MFTATRNFFRRNRKNFAIGVGLAGAGYLVTNYVLSKLSDARERISSDRIARENLRRRFEQNQEDCTFTVQALLPTATQLILEELPVEKLTQELQQKKAARIAKSGAPAGAAIPADAASEASTAITTPGGKDDDAQSVQSFASESYVMAQREGEEKPAKKSRVKLWDEIKISSLSRSFTLLYTLTLLSLLTRVQLNLLGRKNYLSSVVTLSARDGEPTIRLEDHETRGYGTDMATNQQYLTFSWWLLNQGWRRLLQKVDQAVREVSASWTARDTISLGQMKQLILETRKIIEAEGESRPTSIWLPYLLPPRSDEAIVLAESGIAATPEGEDLDIVSSSLRRLLDETSDLIDSPNSSAVMRKMLDAGFDFLLEKLADGAFKQKAMALPAAISAESRITPIHDDDDDGEEKALMEGDSATTKFASVLAVLARQGHLIGNGVPNEYLQVIEQQKELEAFSALVYSSNFEFVAETDDGPASWF</sequence>
<organism evidence="2 3">
    <name type="scientific">Tuber borchii</name>
    <name type="common">White truffle</name>
    <dbReference type="NCBI Taxonomy" id="42251"/>
    <lineage>
        <taxon>Eukaryota</taxon>
        <taxon>Fungi</taxon>
        <taxon>Dikarya</taxon>
        <taxon>Ascomycota</taxon>
        <taxon>Pezizomycotina</taxon>
        <taxon>Pezizomycetes</taxon>
        <taxon>Pezizales</taxon>
        <taxon>Tuberaceae</taxon>
        <taxon>Tuber</taxon>
    </lineage>
</organism>
<comment type="caution">
    <text evidence="2">The sequence shown here is derived from an EMBL/GenBank/DDBJ whole genome shotgun (WGS) entry which is preliminary data.</text>
</comment>
<proteinExistence type="predicted"/>
<name>A0A2T6ZYN9_TUBBO</name>
<gene>
    <name evidence="2" type="ORF">B9Z19DRAFT_1171516</name>
</gene>
<dbReference type="GO" id="GO:0005778">
    <property type="term" value="C:peroxisomal membrane"/>
    <property type="evidence" value="ECO:0007669"/>
    <property type="project" value="InterPro"/>
</dbReference>
<evidence type="ECO:0000313" key="3">
    <source>
        <dbReference type="Proteomes" id="UP000244722"/>
    </source>
</evidence>
<protein>
    <submittedName>
        <fullName evidence="2">Peroxin-3</fullName>
    </submittedName>
</protein>
<keyword evidence="1" id="KW-1133">Transmembrane helix</keyword>
<keyword evidence="1" id="KW-0812">Transmembrane</keyword>
<dbReference type="PANTHER" id="PTHR28080">
    <property type="entry name" value="PEROXISOMAL BIOGENESIS FACTOR 3"/>
    <property type="match status" value="1"/>
</dbReference>
<accession>A0A2T6ZYN9</accession>
<dbReference type="AlphaFoldDB" id="A0A2T6ZYN9"/>
<dbReference type="InterPro" id="IPR006966">
    <property type="entry name" value="Peroxin-3"/>
</dbReference>
<dbReference type="OrthoDB" id="45930at2759"/>
<evidence type="ECO:0000256" key="1">
    <source>
        <dbReference type="SAM" id="Phobius"/>
    </source>
</evidence>
<reference evidence="2 3" key="1">
    <citation type="submission" date="2017-04" db="EMBL/GenBank/DDBJ databases">
        <title>Draft genome sequence of Tuber borchii Vittad., a whitish edible truffle.</title>
        <authorList>
            <consortium name="DOE Joint Genome Institute"/>
            <person name="Murat C."/>
            <person name="Kuo A."/>
            <person name="Barry K.W."/>
            <person name="Clum A."/>
            <person name="Dockter R.B."/>
            <person name="Fauchery L."/>
            <person name="Iotti M."/>
            <person name="Kohler A."/>
            <person name="Labutti K."/>
            <person name="Lindquist E.A."/>
            <person name="Lipzen A."/>
            <person name="Ohm R.A."/>
            <person name="Wang M."/>
            <person name="Grigoriev I.V."/>
            <person name="Zambonelli A."/>
            <person name="Martin F.M."/>
        </authorList>
    </citation>
    <scope>NUCLEOTIDE SEQUENCE [LARGE SCALE GENOMIC DNA]</scope>
    <source>
        <strain evidence="2 3">Tbo3840</strain>
    </source>
</reference>
<dbReference type="EMBL" id="NESQ01000062">
    <property type="protein sequence ID" value="PUU80535.1"/>
    <property type="molecule type" value="Genomic_DNA"/>
</dbReference>
<dbReference type="STRING" id="42251.A0A2T6ZYN9"/>
<keyword evidence="1" id="KW-0472">Membrane</keyword>
<feature type="transmembrane region" description="Helical" evidence="1">
    <location>
        <begin position="16"/>
        <end position="34"/>
    </location>
</feature>
<dbReference type="Pfam" id="PF04882">
    <property type="entry name" value="Peroxin-3"/>
    <property type="match status" value="1"/>
</dbReference>
<dbReference type="GO" id="GO:0045046">
    <property type="term" value="P:protein import into peroxisome membrane"/>
    <property type="evidence" value="ECO:0007669"/>
    <property type="project" value="TreeGrafter"/>
</dbReference>
<dbReference type="GO" id="GO:0030674">
    <property type="term" value="F:protein-macromolecule adaptor activity"/>
    <property type="evidence" value="ECO:0007669"/>
    <property type="project" value="TreeGrafter"/>
</dbReference>
<dbReference type="Proteomes" id="UP000244722">
    <property type="component" value="Unassembled WGS sequence"/>
</dbReference>
<dbReference type="PANTHER" id="PTHR28080:SF1">
    <property type="entry name" value="PEROXISOMAL BIOGENESIS FACTOR 3"/>
    <property type="match status" value="1"/>
</dbReference>
<evidence type="ECO:0000313" key="2">
    <source>
        <dbReference type="EMBL" id="PUU80535.1"/>
    </source>
</evidence>
<keyword evidence="3" id="KW-1185">Reference proteome</keyword>